<dbReference type="PANTHER" id="PTHR15414:SF0">
    <property type="entry name" value="ENDOPLASMIC RETICULUM LECTIN 1"/>
    <property type="match status" value="1"/>
</dbReference>
<keyword evidence="6" id="KW-0256">Endoplasmic reticulum</keyword>
<dbReference type="AlphaFoldDB" id="A0A4S8KBK3"/>
<dbReference type="FunFam" id="2.70.130.10:FF:000021">
    <property type="entry name" value="Protein OS-9 homolog"/>
    <property type="match status" value="1"/>
</dbReference>
<organism evidence="11 12">
    <name type="scientific">Musa balbisiana</name>
    <name type="common">Banana</name>
    <dbReference type="NCBI Taxonomy" id="52838"/>
    <lineage>
        <taxon>Eukaryota</taxon>
        <taxon>Viridiplantae</taxon>
        <taxon>Streptophyta</taxon>
        <taxon>Embryophyta</taxon>
        <taxon>Tracheophyta</taxon>
        <taxon>Spermatophyta</taxon>
        <taxon>Magnoliopsida</taxon>
        <taxon>Liliopsida</taxon>
        <taxon>Zingiberales</taxon>
        <taxon>Musaceae</taxon>
        <taxon>Musa</taxon>
    </lineage>
</organism>
<dbReference type="SUPFAM" id="SSF50911">
    <property type="entry name" value="Mannose 6-phosphate receptor domain"/>
    <property type="match status" value="1"/>
</dbReference>
<evidence type="ECO:0000256" key="8">
    <source>
        <dbReference type="ARBA" id="ARBA00023180"/>
    </source>
</evidence>
<dbReference type="EMBL" id="PYDT01000001">
    <property type="protein sequence ID" value="THU72476.1"/>
    <property type="molecule type" value="Genomic_DNA"/>
</dbReference>
<sequence>MGFVRFLCALCLLLHLFDGSSRSSVLADQIFASSGGRFGRSSREPKYKVEFHAEHSPFHPKDGQEAVVMSNKEGRNYNCFLPLIEETKHLRVTQENSSSIITESERKIVFKTPDELIEILNDKCFYRHEGWWTYEFCFRKHVKQLHVEDEKVVQEFILGMFDPDATADFNQNQSDFSIVKDPRSKDASQRYHAHQFTNGTICDLTIQPRETEVRFVCSEPSVLISSIKEASTCKYVVTVQCPLLCKHPMFQQEQPMWHTIHCNEVGADSKISTVEDGLKGTHITIIADDSA</sequence>
<keyword evidence="8" id="KW-0325">Glycoprotein</keyword>
<evidence type="ECO:0000256" key="6">
    <source>
        <dbReference type="ARBA" id="ARBA00022824"/>
    </source>
</evidence>
<comment type="subcellular location">
    <subcellularLocation>
        <location evidence="1">Endoplasmic reticulum</location>
    </subcellularLocation>
</comment>
<dbReference type="GO" id="GO:0005788">
    <property type="term" value="C:endoplasmic reticulum lumen"/>
    <property type="evidence" value="ECO:0007669"/>
    <property type="project" value="TreeGrafter"/>
</dbReference>
<dbReference type="InterPro" id="IPR012913">
    <property type="entry name" value="OS9-like_dom"/>
</dbReference>
<dbReference type="GO" id="GO:0030970">
    <property type="term" value="P:retrograde protein transport, ER to cytosol"/>
    <property type="evidence" value="ECO:0007669"/>
    <property type="project" value="TreeGrafter"/>
</dbReference>
<dbReference type="Pfam" id="PF07915">
    <property type="entry name" value="PRKCSH"/>
    <property type="match status" value="1"/>
</dbReference>
<evidence type="ECO:0000256" key="9">
    <source>
        <dbReference type="SAM" id="SignalP"/>
    </source>
</evidence>
<feature type="signal peptide" evidence="9">
    <location>
        <begin position="1"/>
        <end position="22"/>
    </location>
</feature>
<dbReference type="GO" id="GO:0030246">
    <property type="term" value="F:carbohydrate binding"/>
    <property type="evidence" value="ECO:0007669"/>
    <property type="project" value="UniProtKB-KW"/>
</dbReference>
<dbReference type="PROSITE" id="PS51914">
    <property type="entry name" value="MRH"/>
    <property type="match status" value="1"/>
</dbReference>
<evidence type="ECO:0000256" key="3">
    <source>
        <dbReference type="ARBA" id="ARBA00018727"/>
    </source>
</evidence>
<feature type="chain" id="PRO_5020756407" description="Protein OS-9 homolog" evidence="9">
    <location>
        <begin position="23"/>
        <end position="291"/>
    </location>
</feature>
<dbReference type="Proteomes" id="UP000317650">
    <property type="component" value="Chromosome 4"/>
</dbReference>
<keyword evidence="12" id="KW-1185">Reference proteome</keyword>
<dbReference type="STRING" id="52838.A0A4S8KBK3"/>
<feature type="domain" description="MRH" evidence="10">
    <location>
        <begin position="122"/>
        <end position="247"/>
    </location>
</feature>
<dbReference type="InterPro" id="IPR009011">
    <property type="entry name" value="Man6P_isomerase_rcpt-bd_dom_sf"/>
</dbReference>
<dbReference type="InterPro" id="IPR044865">
    <property type="entry name" value="MRH_dom"/>
</dbReference>
<comment type="similarity">
    <text evidence="2">Belongs to the OS-9 family.</text>
</comment>
<evidence type="ECO:0000313" key="12">
    <source>
        <dbReference type="Proteomes" id="UP000317650"/>
    </source>
</evidence>
<reference evidence="11 12" key="1">
    <citation type="journal article" date="2019" name="Nat. Plants">
        <title>Genome sequencing of Musa balbisiana reveals subgenome evolution and function divergence in polyploid bananas.</title>
        <authorList>
            <person name="Yao X."/>
        </authorList>
    </citation>
    <scope>NUCLEOTIDE SEQUENCE [LARGE SCALE GENOMIC DNA]</scope>
    <source>
        <strain evidence="12">cv. DH-PKW</strain>
        <tissue evidence="11">Leaves</tissue>
    </source>
</reference>
<keyword evidence="5" id="KW-0430">Lectin</keyword>
<evidence type="ECO:0000259" key="10">
    <source>
        <dbReference type="PROSITE" id="PS51914"/>
    </source>
</evidence>
<dbReference type="GO" id="GO:0030968">
    <property type="term" value="P:endoplasmic reticulum unfolded protein response"/>
    <property type="evidence" value="ECO:0007669"/>
    <property type="project" value="InterPro"/>
</dbReference>
<dbReference type="PANTHER" id="PTHR15414">
    <property type="entry name" value="OS-9-RELATED"/>
    <property type="match status" value="1"/>
</dbReference>
<dbReference type="InterPro" id="IPR045149">
    <property type="entry name" value="OS-9-like"/>
</dbReference>
<evidence type="ECO:0000313" key="11">
    <source>
        <dbReference type="EMBL" id="THU72476.1"/>
    </source>
</evidence>
<dbReference type="Gene3D" id="2.70.130.10">
    <property type="entry name" value="Mannose-6-phosphate receptor binding domain"/>
    <property type="match status" value="1"/>
</dbReference>
<keyword evidence="4 9" id="KW-0732">Signal</keyword>
<gene>
    <name evidence="11" type="ORF">C4D60_Mb04t12530</name>
</gene>
<evidence type="ECO:0000256" key="7">
    <source>
        <dbReference type="ARBA" id="ARBA00023157"/>
    </source>
</evidence>
<keyword evidence="7" id="KW-1015">Disulfide bond</keyword>
<evidence type="ECO:0000256" key="5">
    <source>
        <dbReference type="ARBA" id="ARBA00022734"/>
    </source>
</evidence>
<evidence type="ECO:0000256" key="4">
    <source>
        <dbReference type="ARBA" id="ARBA00022729"/>
    </source>
</evidence>
<evidence type="ECO:0000256" key="1">
    <source>
        <dbReference type="ARBA" id="ARBA00004240"/>
    </source>
</evidence>
<proteinExistence type="inferred from homology"/>
<evidence type="ECO:0000256" key="2">
    <source>
        <dbReference type="ARBA" id="ARBA00009918"/>
    </source>
</evidence>
<accession>A0A4S8KBK3</accession>
<comment type="caution">
    <text evidence="11">The sequence shown here is derived from an EMBL/GenBank/DDBJ whole genome shotgun (WGS) entry which is preliminary data.</text>
</comment>
<name>A0A4S8KBK3_MUSBA</name>
<protein>
    <recommendedName>
        <fullName evidence="3">Protein OS-9 homolog</fullName>
    </recommendedName>
</protein>